<keyword evidence="2" id="KW-1133">Transmembrane helix</keyword>
<feature type="compositionally biased region" description="Basic and acidic residues" evidence="1">
    <location>
        <begin position="402"/>
        <end position="414"/>
    </location>
</feature>
<feature type="compositionally biased region" description="Basic and acidic residues" evidence="1">
    <location>
        <begin position="328"/>
        <end position="341"/>
    </location>
</feature>
<name>A0A8H3HII8_9AGAM</name>
<feature type="compositionally biased region" description="Basic and acidic residues" evidence="1">
    <location>
        <begin position="358"/>
        <end position="377"/>
    </location>
</feature>
<protein>
    <submittedName>
        <fullName evidence="3">Uncharacterized protein</fullName>
    </submittedName>
</protein>
<dbReference type="Proteomes" id="UP000663861">
    <property type="component" value="Unassembled WGS sequence"/>
</dbReference>
<dbReference type="PANTHER" id="PTHR15887:SF1">
    <property type="entry name" value="TRANSMEMBRANE PROTEIN 69"/>
    <property type="match status" value="1"/>
</dbReference>
<keyword evidence="2" id="KW-0812">Transmembrane</keyword>
<evidence type="ECO:0000256" key="2">
    <source>
        <dbReference type="SAM" id="Phobius"/>
    </source>
</evidence>
<comment type="caution">
    <text evidence="3">The sequence shown here is derived from an EMBL/GenBank/DDBJ whole genome shotgun (WGS) entry which is preliminary data.</text>
</comment>
<feature type="region of interest" description="Disordered" evidence="1">
    <location>
        <begin position="321"/>
        <end position="414"/>
    </location>
</feature>
<feature type="region of interest" description="Disordered" evidence="1">
    <location>
        <begin position="58"/>
        <end position="83"/>
    </location>
</feature>
<dbReference type="InterPro" id="IPR021836">
    <property type="entry name" value="DUF3429"/>
</dbReference>
<evidence type="ECO:0000256" key="1">
    <source>
        <dbReference type="SAM" id="MobiDB-lite"/>
    </source>
</evidence>
<dbReference type="EMBL" id="CAJMWY010003974">
    <property type="protein sequence ID" value="CAE6512361.1"/>
    <property type="molecule type" value="Genomic_DNA"/>
</dbReference>
<evidence type="ECO:0000313" key="4">
    <source>
        <dbReference type="Proteomes" id="UP000663861"/>
    </source>
</evidence>
<proteinExistence type="predicted"/>
<feature type="transmembrane region" description="Helical" evidence="2">
    <location>
        <begin position="275"/>
        <end position="295"/>
    </location>
</feature>
<dbReference type="Pfam" id="PF11911">
    <property type="entry name" value="DUF3429"/>
    <property type="match status" value="1"/>
</dbReference>
<organism evidence="3 4">
    <name type="scientific">Rhizoctonia solani</name>
    <dbReference type="NCBI Taxonomy" id="456999"/>
    <lineage>
        <taxon>Eukaryota</taxon>
        <taxon>Fungi</taxon>
        <taxon>Dikarya</taxon>
        <taxon>Basidiomycota</taxon>
        <taxon>Agaricomycotina</taxon>
        <taxon>Agaricomycetes</taxon>
        <taxon>Cantharellales</taxon>
        <taxon>Ceratobasidiaceae</taxon>
        <taxon>Rhizoctonia</taxon>
    </lineage>
</organism>
<accession>A0A8H3HII8</accession>
<reference evidence="3" key="1">
    <citation type="submission" date="2021-01" db="EMBL/GenBank/DDBJ databases">
        <authorList>
            <person name="Kaushik A."/>
        </authorList>
    </citation>
    <scope>NUCLEOTIDE SEQUENCE</scope>
    <source>
        <strain evidence="3">AG4-RS23</strain>
    </source>
</reference>
<dbReference type="AlphaFoldDB" id="A0A8H3HII8"/>
<feature type="transmembrane region" description="Helical" evidence="2">
    <location>
        <begin position="190"/>
        <end position="207"/>
    </location>
</feature>
<gene>
    <name evidence="3" type="ORF">RDB_LOCUS140065</name>
</gene>
<evidence type="ECO:0000313" key="3">
    <source>
        <dbReference type="EMBL" id="CAE6512361.1"/>
    </source>
</evidence>
<sequence>MPVYHRPSMMAFVSRGVADDVKNKAKQLVEEPGNVLKSAKDELKNVGGDLAKTISGNVSRDLPVDSKDPTSVTRELGGSSKGHGGLKDDFVSITRDIAVTVPEPAMRIGLAGGIPGGLKDDFVSITRDIAVTVPEPAMRIGLAGGIPYVGTALASVYYSRQAAQAMAGELHGVDVDTTLQLLNQIQHVQVTYGAVLLGFLGAVHWGLEFAKYGGEQGYKRLALGVAPALYAWPTLALSPEVALATQWAGFTAFWWADSKATTAGWTPKWYSQYRFYLSILVGGCIIGTLAGTNLLGPASNFKIDQGKLHKLDQAAAKGSLGGLATKGGRKEGELSADKTEGIEALPAEEGSDGYVIIKKKETGEGGDKGDKKQENKTNDPGTQNAQAKKDDDQRQGKAGSIRSDENTMKKNEKK</sequence>
<keyword evidence="2" id="KW-0472">Membrane</keyword>
<dbReference type="PANTHER" id="PTHR15887">
    <property type="entry name" value="TRANSMEMBRANE PROTEIN 69"/>
    <property type="match status" value="1"/>
</dbReference>
<feature type="transmembrane region" description="Helical" evidence="2">
    <location>
        <begin position="228"/>
        <end position="255"/>
    </location>
</feature>